<dbReference type="Proteomes" id="UP001152484">
    <property type="component" value="Unassembled WGS sequence"/>
</dbReference>
<accession>A0A9P0Z2D9</accession>
<proteinExistence type="predicted"/>
<protein>
    <submittedName>
        <fullName evidence="1">Uncharacterized protein</fullName>
    </submittedName>
</protein>
<evidence type="ECO:0000313" key="2">
    <source>
        <dbReference type="Proteomes" id="UP001152484"/>
    </source>
</evidence>
<keyword evidence="2" id="KW-1185">Reference proteome</keyword>
<organism evidence="1 2">
    <name type="scientific">Cuscuta europaea</name>
    <name type="common">European dodder</name>
    <dbReference type="NCBI Taxonomy" id="41803"/>
    <lineage>
        <taxon>Eukaryota</taxon>
        <taxon>Viridiplantae</taxon>
        <taxon>Streptophyta</taxon>
        <taxon>Embryophyta</taxon>
        <taxon>Tracheophyta</taxon>
        <taxon>Spermatophyta</taxon>
        <taxon>Magnoliopsida</taxon>
        <taxon>eudicotyledons</taxon>
        <taxon>Gunneridae</taxon>
        <taxon>Pentapetalae</taxon>
        <taxon>asterids</taxon>
        <taxon>lamiids</taxon>
        <taxon>Solanales</taxon>
        <taxon>Convolvulaceae</taxon>
        <taxon>Cuscuteae</taxon>
        <taxon>Cuscuta</taxon>
        <taxon>Cuscuta subgen. Cuscuta</taxon>
    </lineage>
</organism>
<reference evidence="1" key="1">
    <citation type="submission" date="2022-07" db="EMBL/GenBank/DDBJ databases">
        <authorList>
            <person name="Macas J."/>
            <person name="Novak P."/>
            <person name="Neumann P."/>
        </authorList>
    </citation>
    <scope>NUCLEOTIDE SEQUENCE</scope>
</reference>
<sequence>MVSQASLRNFPIAVPFFVARHMSPDTKLPRTRMIIPAKSSFWPYLASDSRVAPLGGCRRTPYPYNNGRVRDGPKAELTGGGWLKLVTQCEERPRRDSV</sequence>
<name>A0A9P0Z2D9_CUSEU</name>
<dbReference type="EMBL" id="CAMAPE010000017">
    <property type="protein sequence ID" value="CAH9083518.1"/>
    <property type="molecule type" value="Genomic_DNA"/>
</dbReference>
<evidence type="ECO:0000313" key="1">
    <source>
        <dbReference type="EMBL" id="CAH9083518.1"/>
    </source>
</evidence>
<comment type="caution">
    <text evidence="1">The sequence shown here is derived from an EMBL/GenBank/DDBJ whole genome shotgun (WGS) entry which is preliminary data.</text>
</comment>
<dbReference type="AlphaFoldDB" id="A0A9P0Z2D9"/>
<gene>
    <name evidence="1" type="ORF">CEURO_LOCUS8625</name>
</gene>